<reference evidence="2" key="1">
    <citation type="journal article" date="2014" name="Proc. Natl. Acad. Sci. U.S.A.">
        <title>Extensive sampling of basidiomycete genomes demonstrates inadequacy of the white-rot/brown-rot paradigm for wood decay fungi.</title>
        <authorList>
            <person name="Riley R."/>
            <person name="Salamov A.A."/>
            <person name="Brown D.W."/>
            <person name="Nagy L.G."/>
            <person name="Floudas D."/>
            <person name="Held B.W."/>
            <person name="Levasseur A."/>
            <person name="Lombard V."/>
            <person name="Morin E."/>
            <person name="Otillar R."/>
            <person name="Lindquist E.A."/>
            <person name="Sun H."/>
            <person name="LaButti K.M."/>
            <person name="Schmutz J."/>
            <person name="Jabbour D."/>
            <person name="Luo H."/>
            <person name="Baker S.E."/>
            <person name="Pisabarro A.G."/>
            <person name="Walton J.D."/>
            <person name="Blanchette R.A."/>
            <person name="Henrissat B."/>
            <person name="Martin F."/>
            <person name="Cullen D."/>
            <person name="Hibbett D.S."/>
            <person name="Grigoriev I.V."/>
        </authorList>
    </citation>
    <scope>NUCLEOTIDE SEQUENCE [LARGE SCALE GENOMIC DNA]</scope>
    <source>
        <strain evidence="2">CBS 339.88</strain>
    </source>
</reference>
<dbReference type="HOGENOM" id="CLU_614004_0_0_1"/>
<evidence type="ECO:0000313" key="1">
    <source>
        <dbReference type="EMBL" id="KDR67342.1"/>
    </source>
</evidence>
<protein>
    <recommendedName>
        <fullName evidence="3">F-box domain-containing protein</fullName>
    </recommendedName>
</protein>
<dbReference type="Proteomes" id="UP000027222">
    <property type="component" value="Unassembled WGS sequence"/>
</dbReference>
<accession>A0A067SBL3</accession>
<name>A0A067SBL3_GALM3</name>
<keyword evidence="2" id="KW-1185">Reference proteome</keyword>
<dbReference type="SUPFAM" id="SSF52047">
    <property type="entry name" value="RNI-like"/>
    <property type="match status" value="1"/>
</dbReference>
<evidence type="ECO:0008006" key="3">
    <source>
        <dbReference type="Google" id="ProtNLM"/>
    </source>
</evidence>
<organism evidence="1 2">
    <name type="scientific">Galerina marginata (strain CBS 339.88)</name>
    <dbReference type="NCBI Taxonomy" id="685588"/>
    <lineage>
        <taxon>Eukaryota</taxon>
        <taxon>Fungi</taxon>
        <taxon>Dikarya</taxon>
        <taxon>Basidiomycota</taxon>
        <taxon>Agaricomycotina</taxon>
        <taxon>Agaricomycetes</taxon>
        <taxon>Agaricomycetidae</taxon>
        <taxon>Agaricales</taxon>
        <taxon>Agaricineae</taxon>
        <taxon>Strophariaceae</taxon>
        <taxon>Galerina</taxon>
    </lineage>
</organism>
<dbReference type="OrthoDB" id="2745898at2759"/>
<evidence type="ECO:0000313" key="2">
    <source>
        <dbReference type="Proteomes" id="UP000027222"/>
    </source>
</evidence>
<dbReference type="EMBL" id="KL142415">
    <property type="protein sequence ID" value="KDR67342.1"/>
    <property type="molecule type" value="Genomic_DNA"/>
</dbReference>
<dbReference type="AlphaFoldDB" id="A0A067SBL3"/>
<gene>
    <name evidence="1" type="ORF">GALMADRAFT_258305</name>
</gene>
<proteinExistence type="predicted"/>
<sequence length="446" mass="50221">MASSVTKSLASISLEERQHFPQELIDLLIEHIHQGLEKNEARNALEACTLVSRSFSAKSRKHLLSAIVISERVPDLVGRRSHWSESKSALRQQLESLSCLIESNSDFHTLIRKVHIQVGSQTLFGGSSGLHSVLGALASHATNLETLWITGNKIFPVSWPHSEQLIARPLNNLLSSVKFSHLRISSLSDLSTDILMRCPSVRSFHLVSTTFRKTENASSQSISHPTSLEQLDLQLCINAFHENLSHLNIDLSNLRRLRLQIEDHRDSSSARDLIEGARLSLRSLELQLLVPYQLLIPAHSLPEASIDISRFPKLVNLRLRIHTKMSRVMPSMEEIFVLLTHPTRPTRLRSIEIDLNASVWLPEVPHFFENGDPAWSVLDPDNLREKHPLLQSVSVKLDLRVNLPPRHPGLMREDMARSLKSTILSFILPPSRRSIAAILNVDVIVS</sequence>